<dbReference type="EMBL" id="CM042051">
    <property type="protein sequence ID" value="KAI3727914.1"/>
    <property type="molecule type" value="Genomic_DNA"/>
</dbReference>
<accession>A0ACB9C145</accession>
<protein>
    <submittedName>
        <fullName evidence="1">Uncharacterized protein</fullName>
    </submittedName>
</protein>
<sequence>MADSAPQSPTTSLFKSFSSPKHSLFPSPTLDPHLTSRRSKLDDHARARMLFDEIAQQNEEKMENSNAPQSQDQKEDDILMSNEVLEDSDQPLLSPSGAEPNNTLSEPSSPMALDDSSNNLADETDAWISYNRSETEVYKPLPSVASSSSSWYEDAYEKPSMVGAGLANLGNTCFFNAVLQCFTHSVLLVQGLYSYNHPTPCDCNNERFCLICALREHIEHSLSSSGKIVSPWKFVDNLNYFSSSFQRYQQEDAHEFLQCFLDRLESSLSNLKVKDDALSLQSDNLVKQVFGGCVVSKLRCCNCNHISDTYEPSVDLSLEIEDAISLSTALESFTKVEHIEDEEMKFTCDQCKEKVSVEKQLMLDQTPPICTFHLKRFKNDGSYVEKIDKHVEFPLELDLQPYTCGSQSNNVDLKYELYAVVVHAAFTSSCGHYYCYIRSAPDTWYKFDDSKVTSVSEACVLSEEAYILFYARQGTSWFSNFMETYKPSLDPNLSNTSPKSVLENVDHTSTSTDAVHSHDINESCSNKVVVPGVKDHSFQSDTMVPLKSTNSSELNASNHHVIKEKSPLTLREYGSNHMPGVEKNGVTPIRHDRLQGTANSEDDPNRVFSTPFVRPSDGKTATFDISQVVSPSTPPRSPGLDSSDDENSEVIFAPKADQLKLVEKPSYKRQRSKDIEDSVKHEALRQCKRMPSARGSLLMAALEMGPKSENSVNKRNKKMASPPIKKYSRSSEGFRHDEKPISRNLATSSFR</sequence>
<evidence type="ECO:0000313" key="1">
    <source>
        <dbReference type="EMBL" id="KAI3727914.1"/>
    </source>
</evidence>
<evidence type="ECO:0000313" key="2">
    <source>
        <dbReference type="Proteomes" id="UP001055879"/>
    </source>
</evidence>
<organism evidence="1 2">
    <name type="scientific">Arctium lappa</name>
    <name type="common">Greater burdock</name>
    <name type="synonym">Lappa major</name>
    <dbReference type="NCBI Taxonomy" id="4217"/>
    <lineage>
        <taxon>Eukaryota</taxon>
        <taxon>Viridiplantae</taxon>
        <taxon>Streptophyta</taxon>
        <taxon>Embryophyta</taxon>
        <taxon>Tracheophyta</taxon>
        <taxon>Spermatophyta</taxon>
        <taxon>Magnoliopsida</taxon>
        <taxon>eudicotyledons</taxon>
        <taxon>Gunneridae</taxon>
        <taxon>Pentapetalae</taxon>
        <taxon>asterids</taxon>
        <taxon>campanulids</taxon>
        <taxon>Asterales</taxon>
        <taxon>Asteraceae</taxon>
        <taxon>Carduoideae</taxon>
        <taxon>Cardueae</taxon>
        <taxon>Arctiinae</taxon>
        <taxon>Arctium</taxon>
    </lineage>
</organism>
<reference evidence="2" key="1">
    <citation type="journal article" date="2022" name="Mol. Ecol. Resour.">
        <title>The genomes of chicory, endive, great burdock and yacon provide insights into Asteraceae palaeo-polyploidization history and plant inulin production.</title>
        <authorList>
            <person name="Fan W."/>
            <person name="Wang S."/>
            <person name="Wang H."/>
            <person name="Wang A."/>
            <person name="Jiang F."/>
            <person name="Liu H."/>
            <person name="Zhao H."/>
            <person name="Xu D."/>
            <person name="Zhang Y."/>
        </authorList>
    </citation>
    <scope>NUCLEOTIDE SEQUENCE [LARGE SCALE GENOMIC DNA]</scope>
    <source>
        <strain evidence="2">cv. Niubang</strain>
    </source>
</reference>
<name>A0ACB9C145_ARCLA</name>
<reference evidence="1 2" key="2">
    <citation type="journal article" date="2022" name="Mol. Ecol. Resour.">
        <title>The genomes of chicory, endive, great burdock and yacon provide insights into Asteraceae paleo-polyploidization history and plant inulin production.</title>
        <authorList>
            <person name="Fan W."/>
            <person name="Wang S."/>
            <person name="Wang H."/>
            <person name="Wang A."/>
            <person name="Jiang F."/>
            <person name="Liu H."/>
            <person name="Zhao H."/>
            <person name="Xu D."/>
            <person name="Zhang Y."/>
        </authorList>
    </citation>
    <scope>NUCLEOTIDE SEQUENCE [LARGE SCALE GENOMIC DNA]</scope>
    <source>
        <strain evidence="2">cv. Niubang</strain>
    </source>
</reference>
<gene>
    <name evidence="1" type="ORF">L6452_16536</name>
</gene>
<keyword evidence="2" id="KW-1185">Reference proteome</keyword>
<comment type="caution">
    <text evidence="1">The sequence shown here is derived from an EMBL/GenBank/DDBJ whole genome shotgun (WGS) entry which is preliminary data.</text>
</comment>
<proteinExistence type="predicted"/>
<dbReference type="Proteomes" id="UP001055879">
    <property type="component" value="Linkage Group LG05"/>
</dbReference>